<sequence>MERHRRFSNLSPGPVHESVVEDSDYIERQSTFGPTNDAVSPTAQVGSGGSRRCVLSGSKSKSQSTQSHTVGSC</sequence>
<evidence type="ECO:0000313" key="2">
    <source>
        <dbReference type="EMBL" id="CDI12020.1"/>
    </source>
</evidence>
<organism evidence="2 3">
    <name type="scientific">Agrobacterium pusense</name>
    <dbReference type="NCBI Taxonomy" id="648995"/>
    <lineage>
        <taxon>Bacteria</taxon>
        <taxon>Pseudomonadati</taxon>
        <taxon>Pseudomonadota</taxon>
        <taxon>Alphaproteobacteria</taxon>
        <taxon>Hyphomicrobiales</taxon>
        <taxon>Rhizobiaceae</taxon>
        <taxon>Rhizobium/Agrobacterium group</taxon>
        <taxon>Agrobacterium</taxon>
    </lineage>
</organism>
<feature type="region of interest" description="Disordered" evidence="1">
    <location>
        <begin position="29"/>
        <end position="73"/>
    </location>
</feature>
<dbReference type="AlphaFoldDB" id="U4QEJ7"/>
<protein>
    <submittedName>
        <fullName evidence="2">Uncharacterized protein</fullName>
    </submittedName>
</protein>
<dbReference type="HOGENOM" id="CLU_2702305_0_0_5"/>
<feature type="compositionally biased region" description="Low complexity" evidence="1">
    <location>
        <begin position="56"/>
        <end position="67"/>
    </location>
</feature>
<geneLocation type="plasmid" evidence="2 3">
    <name>IRBL74_p</name>
</geneLocation>
<name>U4QEJ7_9HYPH</name>
<proteinExistence type="predicted"/>
<gene>
    <name evidence="2" type="ORF">BN877_p0294</name>
</gene>
<dbReference type="EMBL" id="HG518324">
    <property type="protein sequence ID" value="CDI12020.1"/>
    <property type="molecule type" value="Genomic_DNA"/>
</dbReference>
<dbReference type="Proteomes" id="UP000016944">
    <property type="component" value="Plasmid IRBL74_p"/>
</dbReference>
<accession>U4QEJ7</accession>
<keyword evidence="2" id="KW-0614">Plasmid</keyword>
<evidence type="ECO:0000313" key="3">
    <source>
        <dbReference type="Proteomes" id="UP000016944"/>
    </source>
</evidence>
<reference evidence="2 3" key="1">
    <citation type="journal article" date="2013" name="Genome Announc.">
        <title>Complete Genome Sequence of the Sesbania Symbiont and Rice Growth-Promoting Endophyte Rhizobium sp. Strain IRBG74.</title>
        <authorList>
            <person name="Crook M.B."/>
            <person name="Mitra S."/>
            <person name="Ane J.M."/>
            <person name="Sadowsky M.J."/>
            <person name="Gyaneshwar P."/>
        </authorList>
    </citation>
    <scope>NUCLEOTIDE SEQUENCE [LARGE SCALE GENOMIC DNA]</scope>
    <source>
        <strain evidence="2 3">IRBG74</strain>
        <plasmid evidence="3">IRBL74_p</plasmid>
    </source>
</reference>
<feature type="compositionally biased region" description="Polar residues" evidence="1">
    <location>
        <begin position="29"/>
        <end position="45"/>
    </location>
</feature>
<evidence type="ECO:0000256" key="1">
    <source>
        <dbReference type="SAM" id="MobiDB-lite"/>
    </source>
</evidence>
<dbReference type="KEGG" id="rir:BN877_p0294"/>